<protein>
    <recommendedName>
        <fullName evidence="4">Integral membrane protein</fullName>
    </recommendedName>
</protein>
<organism evidence="2 3">
    <name type="scientific">Actinoplanes couchii</name>
    <dbReference type="NCBI Taxonomy" id="403638"/>
    <lineage>
        <taxon>Bacteria</taxon>
        <taxon>Bacillati</taxon>
        <taxon>Actinomycetota</taxon>
        <taxon>Actinomycetes</taxon>
        <taxon>Micromonosporales</taxon>
        <taxon>Micromonosporaceae</taxon>
        <taxon>Actinoplanes</taxon>
    </lineage>
</organism>
<comment type="caution">
    <text evidence="2">The sequence shown here is derived from an EMBL/GenBank/DDBJ whole genome shotgun (WGS) entry which is preliminary data.</text>
</comment>
<evidence type="ECO:0000256" key="1">
    <source>
        <dbReference type="SAM" id="Phobius"/>
    </source>
</evidence>
<feature type="transmembrane region" description="Helical" evidence="1">
    <location>
        <begin position="53"/>
        <end position="72"/>
    </location>
</feature>
<keyword evidence="1" id="KW-0812">Transmembrane</keyword>
<sequence length="286" mass="30999">MPSLYVAHDDRMVIVSRLPLKIAGGSGYSYSWGDVLELTPADQGVRRGPWVGFLYILRAVIGIFIASNLIGLVSSNDVLPALAVAAGVTLAVLGWRRKPGVIEAPHLGTDRAEHHVLVEDQDRMVFSDAIDLCRRTSETWPALGDLIDVPTAKRQLAQALFDIAGVLERRQELRELHDELAEHAGAPELAPRLAKATEALVDVDDELTRRLATLNAVAVTGEQLIHDERIGALAREADEVLTRLASPPPAAVPDAASELAERTEAVLRAYRELTDRAPADRGARGD</sequence>
<feature type="transmembrane region" description="Helical" evidence="1">
    <location>
        <begin position="78"/>
        <end position="95"/>
    </location>
</feature>
<evidence type="ECO:0008006" key="4">
    <source>
        <dbReference type="Google" id="ProtNLM"/>
    </source>
</evidence>
<dbReference type="RefSeq" id="WP_203808562.1">
    <property type="nucleotide sequence ID" value="NZ_BAAAQE010000047.1"/>
</dbReference>
<proteinExistence type="predicted"/>
<keyword evidence="3" id="KW-1185">Reference proteome</keyword>
<evidence type="ECO:0000313" key="3">
    <source>
        <dbReference type="Proteomes" id="UP000612282"/>
    </source>
</evidence>
<dbReference type="Proteomes" id="UP000612282">
    <property type="component" value="Unassembled WGS sequence"/>
</dbReference>
<accession>A0ABQ3XRB2</accession>
<evidence type="ECO:0000313" key="2">
    <source>
        <dbReference type="EMBL" id="GID61010.1"/>
    </source>
</evidence>
<gene>
    <name evidence="2" type="ORF">Aco03nite_094140</name>
</gene>
<keyword evidence="1" id="KW-0472">Membrane</keyword>
<keyword evidence="1" id="KW-1133">Transmembrane helix</keyword>
<dbReference type="EMBL" id="BOMG01000117">
    <property type="protein sequence ID" value="GID61010.1"/>
    <property type="molecule type" value="Genomic_DNA"/>
</dbReference>
<name>A0ABQ3XRB2_9ACTN</name>
<reference evidence="2 3" key="1">
    <citation type="submission" date="2021-01" db="EMBL/GenBank/DDBJ databases">
        <title>Whole genome shotgun sequence of Actinoplanes couchii NBRC 106145.</title>
        <authorList>
            <person name="Komaki H."/>
            <person name="Tamura T."/>
        </authorList>
    </citation>
    <scope>NUCLEOTIDE SEQUENCE [LARGE SCALE GENOMIC DNA]</scope>
    <source>
        <strain evidence="2 3">NBRC 106145</strain>
    </source>
</reference>